<evidence type="ECO:0000313" key="1">
    <source>
        <dbReference type="EMBL" id="KKD37773.1"/>
    </source>
</evidence>
<reference evidence="1 2" key="1">
    <citation type="submission" date="2015-06" db="EMBL/GenBank/DDBJ databases">
        <title>Draft genome assembly of filamentous brackish cyanobacterium Limnoraphis robusta strain CS-951.</title>
        <authorList>
            <person name="Willis A."/>
            <person name="Parks M."/>
            <person name="Burford M.A."/>
        </authorList>
    </citation>
    <scope>NUCLEOTIDE SEQUENCE [LARGE SCALE GENOMIC DNA]</scope>
    <source>
        <strain evidence="1 2">CS-951</strain>
    </source>
</reference>
<sequence length="524" mass="58850">MKSATDPTREPNPQDPEAIAKFLEPLLNSPESLLVHKTQMGGTEAFIGSVTLDWLDRNVGYASQLPLFKRHLNPETGNVERVADTVEDILQRPLDWSRQLPLAQYLATHKAHKFPALLVVICPAWVNNPKAFEWDEDGRATESAIAFQGLDHQGQLGLLQLDSDEAVFALDGQHRLMGIQGLMRLLRTGKLQPYSKIKKPVGEPITLEDMTEVSALTPEEIKNLASETVGIEFIPAVVTGETRASARQRVRSIFVHVNLMAVKLSKGQLALLDEDDGFSIVTRQVAVTHPLLKEKRDRNPRINWDSATVASKSTVLTTLQALKEMTQRYLGDRFPHWHSPKPGLVPMRPDDDELEEGMQELRRLLDALASLPSYQRLERGEETPVLRRFSFEKPGGESNILFRPVGQVAIAQGLGVLVFQQQKPIVSLFEKLRSFDAKGGFNGIEYPESLWYGVLFDPNKRRIRVAGRDLAAKLLVYLLGGIDEPMDRAELRRGLAEARTFENRAISFEGRFVKPREIRLPSIL</sequence>
<name>A0A0F5YG84_9CYAN</name>
<dbReference type="InterPro" id="IPR017642">
    <property type="entry name" value="DNA_S_mod_DndB"/>
</dbReference>
<comment type="caution">
    <text evidence="1">The sequence shown here is derived from an EMBL/GenBank/DDBJ whole genome shotgun (WGS) entry which is preliminary data.</text>
</comment>
<dbReference type="EMBL" id="LATL02000163">
    <property type="protein sequence ID" value="KKD37773.1"/>
    <property type="molecule type" value="Genomic_DNA"/>
</dbReference>
<proteinExistence type="predicted"/>
<dbReference type="Proteomes" id="UP000033607">
    <property type="component" value="Unassembled WGS sequence"/>
</dbReference>
<dbReference type="RefSeq" id="WP_046278886.1">
    <property type="nucleotide sequence ID" value="NZ_LATL02000163.1"/>
</dbReference>
<dbReference type="PATRIC" id="fig|1637645.4.peg.3261"/>
<accession>A0A0F5YG84</accession>
<dbReference type="CDD" id="cd16414">
    <property type="entry name" value="dndB_like"/>
    <property type="match status" value="1"/>
</dbReference>
<evidence type="ECO:0000313" key="2">
    <source>
        <dbReference type="Proteomes" id="UP000033607"/>
    </source>
</evidence>
<dbReference type="InterPro" id="IPR017601">
    <property type="entry name" value="DGQHR-contain_dom"/>
</dbReference>
<dbReference type="OrthoDB" id="415825at2"/>
<protein>
    <submittedName>
        <fullName evidence="1">DGQHR domain-containing protein</fullName>
    </submittedName>
</protein>
<dbReference type="Pfam" id="PF14072">
    <property type="entry name" value="DndB"/>
    <property type="match status" value="1"/>
</dbReference>
<dbReference type="AlphaFoldDB" id="A0A0F5YG84"/>
<gene>
    <name evidence="1" type="ORF">WN50_12545</name>
</gene>
<organism evidence="1 2">
    <name type="scientific">Limnoraphis robusta CS-951</name>
    <dbReference type="NCBI Taxonomy" id="1637645"/>
    <lineage>
        <taxon>Bacteria</taxon>
        <taxon>Bacillati</taxon>
        <taxon>Cyanobacteriota</taxon>
        <taxon>Cyanophyceae</taxon>
        <taxon>Oscillatoriophycideae</taxon>
        <taxon>Oscillatoriales</taxon>
        <taxon>Sirenicapillariaceae</taxon>
        <taxon>Limnoraphis</taxon>
    </lineage>
</organism>
<dbReference type="NCBIfam" id="TIGR03187">
    <property type="entry name" value="DGQHR"/>
    <property type="match status" value="2"/>
</dbReference>